<dbReference type="RefSeq" id="WP_394828192.1">
    <property type="nucleotide sequence ID" value="NZ_CP089984.1"/>
</dbReference>
<dbReference type="Proteomes" id="UP001370348">
    <property type="component" value="Chromosome"/>
</dbReference>
<evidence type="ECO:0000313" key="1">
    <source>
        <dbReference type="EMBL" id="WXB18561.1"/>
    </source>
</evidence>
<dbReference type="EMBL" id="CP089984">
    <property type="protein sequence ID" value="WXB18561.1"/>
    <property type="molecule type" value="Genomic_DNA"/>
</dbReference>
<sequence length="577" mass="62846">MLAGVLAAAACAGTGVGCSISTEPDAPPEGSEAHEKVTGLRNRLGLRLTYDEQAQRVDASTNRPLEDDERLFVRVRRGTLSEQTQHDLACTDLASQPDTAAGKGVWRAGTVRFEGPKVATELLALRTMFDSEVWLTGPITDTMRDELQKGTDAIVEGCVLKGERVQAKVQTTLWYAMDLGRRELGGASLDRHVAAVDAGAGGPRAAREVREVRELREGVRIDSMEEYAALCVAELGEIPFFRKKSDGRYDTYDCRDFKNGEDGSALPEVEGALIPLTAFDVPKTKCDRNKGHYDYDTSANYDCVTKCDKPQNLFSACEPGPTVSTAKNDKGTHWVLLCRAADVAANVGNTTDGAMLKTKTFRDMAMIGHNPKTGKTCFFQNKLGLTKDGAHVSHPADLEKSKNVWDTPKGYCMGSCHSADAYIHSPWIDGALRKNGNTIVPKMGEHPDFPISWLDAPYSVVNMDAQGSGWSIGQQLVSEEASACTTCHRVAGTTMMSKFSAWGTATSVDTDPFFAKVTDSYKNSFKKSHWMPTNVDMWDAASWQTSKWKKATDHIVACGNAPRSAGCIFDDVPRGSR</sequence>
<keyword evidence="2" id="KW-1185">Reference proteome</keyword>
<gene>
    <name evidence="1" type="ORF">LZC94_15130</name>
</gene>
<protein>
    <recommendedName>
        <fullName evidence="3">Lipoprotein</fullName>
    </recommendedName>
</protein>
<reference evidence="1 2" key="1">
    <citation type="submission" date="2021-12" db="EMBL/GenBank/DDBJ databases">
        <title>Discovery of the Pendulisporaceae a myxobacterial family with distinct sporulation behavior and unique specialized metabolism.</title>
        <authorList>
            <person name="Garcia R."/>
            <person name="Popoff A."/>
            <person name="Bader C.D."/>
            <person name="Loehr J."/>
            <person name="Walesch S."/>
            <person name="Walt C."/>
            <person name="Boldt J."/>
            <person name="Bunk B."/>
            <person name="Haeckl F.J.F.P.J."/>
            <person name="Gunesch A.P."/>
            <person name="Birkelbach J."/>
            <person name="Nuebel U."/>
            <person name="Pietschmann T."/>
            <person name="Bach T."/>
            <person name="Mueller R."/>
        </authorList>
    </citation>
    <scope>NUCLEOTIDE SEQUENCE [LARGE SCALE GENOMIC DNA]</scope>
    <source>
        <strain evidence="1 2">MSr11954</strain>
    </source>
</reference>
<accession>A0ABZ2M7T2</accession>
<proteinExistence type="predicted"/>
<evidence type="ECO:0008006" key="3">
    <source>
        <dbReference type="Google" id="ProtNLM"/>
    </source>
</evidence>
<organism evidence="1 2">
    <name type="scientific">Pendulispora albinea</name>
    <dbReference type="NCBI Taxonomy" id="2741071"/>
    <lineage>
        <taxon>Bacteria</taxon>
        <taxon>Pseudomonadati</taxon>
        <taxon>Myxococcota</taxon>
        <taxon>Myxococcia</taxon>
        <taxon>Myxococcales</taxon>
        <taxon>Sorangiineae</taxon>
        <taxon>Pendulisporaceae</taxon>
        <taxon>Pendulispora</taxon>
    </lineage>
</organism>
<name>A0ABZ2M7T2_9BACT</name>
<evidence type="ECO:0000313" key="2">
    <source>
        <dbReference type="Proteomes" id="UP001370348"/>
    </source>
</evidence>